<reference evidence="1 2" key="1">
    <citation type="submission" date="2018-06" db="EMBL/GenBank/DDBJ databases">
        <authorList>
            <consortium name="Pathogen Informatics"/>
            <person name="Doyle S."/>
        </authorList>
    </citation>
    <scope>NUCLEOTIDE SEQUENCE [LARGE SCALE GENOMIC DNA]</scope>
    <source>
        <strain evidence="1 2">NCTC9077</strain>
    </source>
</reference>
<dbReference type="Proteomes" id="UP000254495">
    <property type="component" value="Unassembled WGS sequence"/>
</dbReference>
<dbReference type="AlphaFoldDB" id="A0A376VI99"/>
<evidence type="ECO:0000313" key="1">
    <source>
        <dbReference type="EMBL" id="STJ11631.1"/>
    </source>
</evidence>
<accession>A0A376VI99</accession>
<dbReference type="EMBL" id="UGCU01000001">
    <property type="protein sequence ID" value="STJ11631.1"/>
    <property type="molecule type" value="Genomic_DNA"/>
</dbReference>
<evidence type="ECO:0000313" key="2">
    <source>
        <dbReference type="Proteomes" id="UP000254495"/>
    </source>
</evidence>
<evidence type="ECO:0008006" key="3">
    <source>
        <dbReference type="Google" id="ProtNLM"/>
    </source>
</evidence>
<name>A0A376VI99_ECOLX</name>
<protein>
    <recommendedName>
        <fullName evidence="3">DUF2441 domain-containing protein</fullName>
    </recommendedName>
</protein>
<gene>
    <name evidence="1" type="ORF">NCTC9077_03350</name>
</gene>
<organism evidence="1 2">
    <name type="scientific">Escherichia coli</name>
    <dbReference type="NCBI Taxonomy" id="562"/>
    <lineage>
        <taxon>Bacteria</taxon>
        <taxon>Pseudomonadati</taxon>
        <taxon>Pseudomonadota</taxon>
        <taxon>Gammaproteobacteria</taxon>
        <taxon>Enterobacterales</taxon>
        <taxon>Enterobacteriaceae</taxon>
        <taxon>Escherichia</taxon>
    </lineage>
</organism>
<dbReference type="RefSeq" id="WP_000418708.1">
    <property type="nucleotide sequence ID" value="NZ_BAAGBA010000005.1"/>
</dbReference>
<proteinExistence type="predicted"/>
<sequence length="170" mass="19659">MELFLVDRRGIYSTGDIVTPKRFSDISPVEMSSLVDKLFPCGLAPHGEGYLINNAAKIYNKNEFIDWGLEFYRRGVYPQKPSRYTSLFAWGNLEEAKHFRLTDGKPSDKIFIIQTDSYHRGDMSLLRNDTSVLEFTYRMELYWAGKTFNPDPVWEYICPLPVTIGEQVLA</sequence>
<dbReference type="SUPFAM" id="SSF56399">
    <property type="entry name" value="ADP-ribosylation"/>
    <property type="match status" value="1"/>
</dbReference>